<feature type="signal peptide" evidence="1">
    <location>
        <begin position="1"/>
        <end position="19"/>
    </location>
</feature>
<keyword evidence="1" id="KW-0732">Signal</keyword>
<organism evidence="2 3">
    <name type="scientific">Moraxella macacae 0408225</name>
    <dbReference type="NCBI Taxonomy" id="1230338"/>
    <lineage>
        <taxon>Bacteria</taxon>
        <taxon>Pseudomonadati</taxon>
        <taxon>Pseudomonadota</taxon>
        <taxon>Gammaproteobacteria</taxon>
        <taxon>Moraxellales</taxon>
        <taxon>Moraxellaceae</taxon>
        <taxon>Moraxella</taxon>
    </lineage>
</organism>
<protein>
    <submittedName>
        <fullName evidence="2">Pilus assembly protein, PilQ</fullName>
    </submittedName>
</protein>
<accession>L2F8S5</accession>
<dbReference type="AlphaFoldDB" id="L2F8S5"/>
<gene>
    <name evidence="2" type="ORF">MOMA_03530</name>
</gene>
<feature type="chain" id="PRO_5003957941" evidence="1">
    <location>
        <begin position="20"/>
        <end position="185"/>
    </location>
</feature>
<dbReference type="RefSeq" id="WP_009767261.1">
    <property type="nucleotide sequence ID" value="NZ_ANIN01000001.1"/>
</dbReference>
<dbReference type="PATRIC" id="fig|1230338.3.peg.764"/>
<dbReference type="InterPro" id="IPR007446">
    <property type="entry name" value="PilP"/>
</dbReference>
<name>L2F8S5_9GAMM</name>
<reference evidence="2 3" key="1">
    <citation type="journal article" date="2013" name="Genome Announc.">
        <title>Genome Sequence of Moraxella macacae 0408225, a Novel Bacterial Species Isolated from a Cynomolgus Macaque with Epistaxis.</title>
        <authorList>
            <person name="Ladner J.T."/>
            <person name="Whitehouse C.A."/>
            <person name="Koroleva G.I."/>
            <person name="Palacios G.F."/>
        </authorList>
    </citation>
    <scope>NUCLEOTIDE SEQUENCE [LARGE SCALE GENOMIC DNA]</scope>
    <source>
        <strain evidence="2 3">0408225</strain>
    </source>
</reference>
<evidence type="ECO:0000313" key="2">
    <source>
        <dbReference type="EMBL" id="ELA09442.1"/>
    </source>
</evidence>
<dbReference type="Gene3D" id="2.30.30.830">
    <property type="match status" value="1"/>
</dbReference>
<evidence type="ECO:0000256" key="1">
    <source>
        <dbReference type="SAM" id="SignalP"/>
    </source>
</evidence>
<dbReference type="PIRSF" id="PIRSF016481">
    <property type="entry name" value="Pilus_assembly_PilP"/>
    <property type="match status" value="1"/>
</dbReference>
<comment type="caution">
    <text evidence="2">The sequence shown here is derived from an EMBL/GenBank/DDBJ whole genome shotgun (WGS) entry which is preliminary data.</text>
</comment>
<dbReference type="EMBL" id="ANIN01000001">
    <property type="protein sequence ID" value="ELA09442.1"/>
    <property type="molecule type" value="Genomic_DNA"/>
</dbReference>
<dbReference type="Proteomes" id="UP000023795">
    <property type="component" value="Unassembled WGS sequence"/>
</dbReference>
<dbReference type="STRING" id="1230338.MOMA_03530"/>
<dbReference type="OrthoDB" id="5296580at2"/>
<dbReference type="eggNOG" id="COG3168">
    <property type="taxonomic scope" value="Bacteria"/>
</dbReference>
<proteinExistence type="predicted"/>
<dbReference type="Pfam" id="PF04351">
    <property type="entry name" value="PilP"/>
    <property type="match status" value="1"/>
</dbReference>
<sequence length="185" mass="20481">MRKNNYSILCCLLAGFVLAGCADNRISMAEQEMQTIRESSAQPIEPPPQPQVVQAFDYNANQLRSPFMPPSLTLKAAEESQIQAVHPDETRIREPLESFDLDQLTYIGNVVSDSGEISALIKTPEGRVASVKVGNYLGKNHGQIQQIVINPPPPDKYPYLEIIEILPDSRVGYSNQTVKKQLTAS</sequence>
<dbReference type="PROSITE" id="PS51257">
    <property type="entry name" value="PROKAR_LIPOPROTEIN"/>
    <property type="match status" value="1"/>
</dbReference>
<keyword evidence="3" id="KW-1185">Reference proteome</keyword>
<evidence type="ECO:0000313" key="3">
    <source>
        <dbReference type="Proteomes" id="UP000023795"/>
    </source>
</evidence>